<feature type="domain" description="Cupin type-2" evidence="1">
    <location>
        <begin position="7"/>
        <end position="73"/>
    </location>
</feature>
<dbReference type="Proteomes" id="UP000199546">
    <property type="component" value="Unassembled WGS sequence"/>
</dbReference>
<evidence type="ECO:0000259" key="1">
    <source>
        <dbReference type="Pfam" id="PF07883"/>
    </source>
</evidence>
<dbReference type="STRING" id="1296565.SAMN05660657_04729"/>
<reference evidence="3" key="1">
    <citation type="submission" date="2016-10" db="EMBL/GenBank/DDBJ databases">
        <authorList>
            <person name="Varghese N."/>
            <person name="Submissions S."/>
        </authorList>
    </citation>
    <scope>NUCLEOTIDE SEQUENCE [LARGE SCALE GENOMIC DNA]</scope>
    <source>
        <strain evidence="3">DSM 46136</strain>
    </source>
</reference>
<sequence>MGASGITVEAGQDGDAAMHARATIDDNVVLSGKIDLELPGGKVHTLVPGDLLVDSGDPHAWKNRYDEDCLFLVNNVGFTS</sequence>
<dbReference type="Pfam" id="PF07883">
    <property type="entry name" value="Cupin_2"/>
    <property type="match status" value="1"/>
</dbReference>
<dbReference type="Gene3D" id="2.60.120.10">
    <property type="entry name" value="Jelly Rolls"/>
    <property type="match status" value="1"/>
</dbReference>
<dbReference type="InterPro" id="IPR011051">
    <property type="entry name" value="RmlC_Cupin_sf"/>
</dbReference>
<keyword evidence="3" id="KW-1185">Reference proteome</keyword>
<proteinExistence type="predicted"/>
<dbReference type="EMBL" id="FPBA01000024">
    <property type="protein sequence ID" value="SFU01310.1"/>
    <property type="molecule type" value="Genomic_DNA"/>
</dbReference>
<dbReference type="AlphaFoldDB" id="A0A1I7CPE5"/>
<dbReference type="InterPro" id="IPR013096">
    <property type="entry name" value="Cupin_2"/>
</dbReference>
<evidence type="ECO:0000313" key="2">
    <source>
        <dbReference type="EMBL" id="SFU01310.1"/>
    </source>
</evidence>
<organism evidence="2 3">
    <name type="scientific">Geodermatophilus amargosae</name>
    <dbReference type="NCBI Taxonomy" id="1296565"/>
    <lineage>
        <taxon>Bacteria</taxon>
        <taxon>Bacillati</taxon>
        <taxon>Actinomycetota</taxon>
        <taxon>Actinomycetes</taxon>
        <taxon>Geodermatophilales</taxon>
        <taxon>Geodermatophilaceae</taxon>
        <taxon>Geodermatophilus</taxon>
    </lineage>
</organism>
<dbReference type="SUPFAM" id="SSF51182">
    <property type="entry name" value="RmlC-like cupins"/>
    <property type="match status" value="1"/>
</dbReference>
<evidence type="ECO:0000313" key="3">
    <source>
        <dbReference type="Proteomes" id="UP000199546"/>
    </source>
</evidence>
<accession>A0A1I7CPE5</accession>
<gene>
    <name evidence="2" type="ORF">SAMN05660657_04729</name>
</gene>
<protein>
    <submittedName>
        <fullName evidence="2">Cupin domain-containing protein</fullName>
    </submittedName>
</protein>
<dbReference type="InterPro" id="IPR014710">
    <property type="entry name" value="RmlC-like_jellyroll"/>
</dbReference>
<name>A0A1I7CPE5_9ACTN</name>